<keyword evidence="4" id="KW-0472">Membrane</keyword>
<dbReference type="EC" id="2.4.1.54" evidence="6"/>
<dbReference type="AlphaFoldDB" id="A0A1Y5SQN3"/>
<dbReference type="EMBL" id="FWFL01000005">
    <property type="protein sequence ID" value="SLN46194.1"/>
    <property type="molecule type" value="Genomic_DNA"/>
</dbReference>
<evidence type="ECO:0000313" key="6">
    <source>
        <dbReference type="EMBL" id="SLN46194.1"/>
    </source>
</evidence>
<evidence type="ECO:0000256" key="2">
    <source>
        <dbReference type="ARBA" id="ARBA00022676"/>
    </source>
</evidence>
<feature type="transmembrane region" description="Helical" evidence="4">
    <location>
        <begin position="265"/>
        <end position="288"/>
    </location>
</feature>
<evidence type="ECO:0000256" key="4">
    <source>
        <dbReference type="SAM" id="Phobius"/>
    </source>
</evidence>
<protein>
    <submittedName>
        <fullName evidence="6">Undecaprenyl-phosphate mannosyltransferase</fullName>
        <ecNumber evidence="6">2.4.1.54</ecNumber>
    </submittedName>
</protein>
<accession>A0A1Y5SQN3</accession>
<sequence length="331" mass="36958">MSDLDAKTAGRLVAVVVTYNRLEHLRQTVTRLLESPASLLASVVVVDNASSDGTAEWLQAETAGNARLHVIRQKTNSGGAGGFSTGLRAAASTFDPDWVVVMDDDGRPATDAIRKFHELDHSGWDAVASAVYLPGGEICDMNRPSRNPFWHLRVFLRTLILGGGRDGFHLKPADYKGSTARHVDITSFVGLFLSRRAIDMAGYPDPALFVYGDDGIYTLGLSQQGGRIAFQPEIHFEHACSTFSGERRRFNQLWKVYYYHRNLMMLYRMAAGWMFWPLLLLILPKWVLKVADHSGVRRGYLRLLWVGILDGLRCRTDRPHTAVIALSQEQA</sequence>
<dbReference type="Proteomes" id="UP000193827">
    <property type="component" value="Unassembled WGS sequence"/>
</dbReference>
<dbReference type="PANTHER" id="PTHR43179">
    <property type="entry name" value="RHAMNOSYLTRANSFERASE WBBL"/>
    <property type="match status" value="1"/>
</dbReference>
<keyword evidence="4" id="KW-0812">Transmembrane</keyword>
<gene>
    <name evidence="6" type="ORF">PEL8287_02393</name>
</gene>
<evidence type="ECO:0000313" key="7">
    <source>
        <dbReference type="Proteomes" id="UP000193827"/>
    </source>
</evidence>
<keyword evidence="3 6" id="KW-0808">Transferase</keyword>
<dbReference type="OrthoDB" id="7665907at2"/>
<organism evidence="6 7">
    <name type="scientific">Roseovarius litorisediminis</name>
    <dbReference type="NCBI Taxonomy" id="1312363"/>
    <lineage>
        <taxon>Bacteria</taxon>
        <taxon>Pseudomonadati</taxon>
        <taxon>Pseudomonadota</taxon>
        <taxon>Alphaproteobacteria</taxon>
        <taxon>Rhodobacterales</taxon>
        <taxon>Roseobacteraceae</taxon>
        <taxon>Roseovarius</taxon>
    </lineage>
</organism>
<keyword evidence="7" id="KW-1185">Reference proteome</keyword>
<dbReference type="InterPro" id="IPR001173">
    <property type="entry name" value="Glyco_trans_2-like"/>
</dbReference>
<dbReference type="Pfam" id="PF00535">
    <property type="entry name" value="Glycos_transf_2"/>
    <property type="match status" value="1"/>
</dbReference>
<proteinExistence type="inferred from homology"/>
<dbReference type="RefSeq" id="WP_085892590.1">
    <property type="nucleotide sequence ID" value="NZ_FWFL01000005.1"/>
</dbReference>
<evidence type="ECO:0000256" key="1">
    <source>
        <dbReference type="ARBA" id="ARBA00006739"/>
    </source>
</evidence>
<dbReference type="PANTHER" id="PTHR43179:SF12">
    <property type="entry name" value="GALACTOFURANOSYLTRANSFERASE GLFT2"/>
    <property type="match status" value="1"/>
</dbReference>
<dbReference type="Gene3D" id="3.90.550.10">
    <property type="entry name" value="Spore Coat Polysaccharide Biosynthesis Protein SpsA, Chain A"/>
    <property type="match status" value="1"/>
</dbReference>
<feature type="domain" description="Glycosyltransferase 2-like" evidence="5">
    <location>
        <begin position="15"/>
        <end position="147"/>
    </location>
</feature>
<dbReference type="InterPro" id="IPR029044">
    <property type="entry name" value="Nucleotide-diphossugar_trans"/>
</dbReference>
<dbReference type="GO" id="GO:0047267">
    <property type="term" value="F:undecaprenyl-phosphate mannosyltransferase activity"/>
    <property type="evidence" value="ECO:0007669"/>
    <property type="project" value="UniProtKB-EC"/>
</dbReference>
<evidence type="ECO:0000256" key="3">
    <source>
        <dbReference type="ARBA" id="ARBA00022679"/>
    </source>
</evidence>
<keyword evidence="2 6" id="KW-0328">Glycosyltransferase</keyword>
<name>A0A1Y5SQN3_9RHOB</name>
<keyword evidence="4" id="KW-1133">Transmembrane helix</keyword>
<evidence type="ECO:0000259" key="5">
    <source>
        <dbReference type="Pfam" id="PF00535"/>
    </source>
</evidence>
<comment type="similarity">
    <text evidence="1">Belongs to the glycosyltransferase 2 family.</text>
</comment>
<dbReference type="SUPFAM" id="SSF53448">
    <property type="entry name" value="Nucleotide-diphospho-sugar transferases"/>
    <property type="match status" value="1"/>
</dbReference>
<reference evidence="6 7" key="1">
    <citation type="submission" date="2017-03" db="EMBL/GenBank/DDBJ databases">
        <authorList>
            <person name="Afonso C.L."/>
            <person name="Miller P.J."/>
            <person name="Scott M.A."/>
            <person name="Spackman E."/>
            <person name="Goraichik I."/>
            <person name="Dimitrov K.M."/>
            <person name="Suarez D.L."/>
            <person name="Swayne D.E."/>
        </authorList>
    </citation>
    <scope>NUCLEOTIDE SEQUENCE [LARGE SCALE GENOMIC DNA]</scope>
    <source>
        <strain evidence="6 7">CECT 8287</strain>
    </source>
</reference>